<reference evidence="4" key="1">
    <citation type="submission" date="2023-07" db="EMBL/GenBank/DDBJ databases">
        <title>30 novel species of actinomycetes from the DSMZ collection.</title>
        <authorList>
            <person name="Nouioui I."/>
        </authorList>
    </citation>
    <scope>NUCLEOTIDE SEQUENCE [LARGE SCALE GENOMIC DNA]</scope>
    <source>
        <strain evidence="4">DSM 42041</strain>
    </source>
</reference>
<organism evidence="3 4">
    <name type="scientific">Streptomyces hazeniae</name>
    <dbReference type="NCBI Taxonomy" id="3075538"/>
    <lineage>
        <taxon>Bacteria</taxon>
        <taxon>Bacillati</taxon>
        <taxon>Actinomycetota</taxon>
        <taxon>Actinomycetes</taxon>
        <taxon>Kitasatosporales</taxon>
        <taxon>Streptomycetaceae</taxon>
        <taxon>Streptomyces</taxon>
    </lineage>
</organism>
<dbReference type="InterPro" id="IPR012349">
    <property type="entry name" value="Split_barrel_FMN-bd"/>
</dbReference>
<dbReference type="Gene3D" id="2.30.110.10">
    <property type="entry name" value="Electron Transport, Fmn-binding Protein, Chain A"/>
    <property type="match status" value="1"/>
</dbReference>
<dbReference type="InterPro" id="IPR052019">
    <property type="entry name" value="F420H2_bilvrd_red/Heme_oxyg"/>
</dbReference>
<dbReference type="EMBL" id="JAVREQ010000020">
    <property type="protein sequence ID" value="MDT0381215.1"/>
    <property type="molecule type" value="Genomic_DNA"/>
</dbReference>
<gene>
    <name evidence="3" type="ORF">RM572_20875</name>
</gene>
<sequence length="135" mass="14592">MSSPLLGDHEYVSLATHRRSGTPVPTPVWAVRDGDELLVWTRSDSGKVKRLRNDTHVTVTPCDVRGRIDDGAAAVPGTARLLEDAAGLRRVRRAMAGKYGWKFRLVDSGGALLRLGKRPHTGIAVRLVETPASGS</sequence>
<dbReference type="Proteomes" id="UP001183414">
    <property type="component" value="Unassembled WGS sequence"/>
</dbReference>
<dbReference type="InterPro" id="IPR011576">
    <property type="entry name" value="Pyridox_Oxase_N"/>
</dbReference>
<accession>A0ABU2NW54</accession>
<feature type="domain" description="Pyridoxamine 5'-phosphate oxidase N-terminal" evidence="2">
    <location>
        <begin position="6"/>
        <end position="100"/>
    </location>
</feature>
<dbReference type="SUPFAM" id="SSF50475">
    <property type="entry name" value="FMN-binding split barrel"/>
    <property type="match status" value="1"/>
</dbReference>
<dbReference type="InterPro" id="IPR019965">
    <property type="entry name" value="PPOX_F420-dep_Rv2061_put"/>
</dbReference>
<keyword evidence="1 3" id="KW-0560">Oxidoreductase</keyword>
<dbReference type="PANTHER" id="PTHR35176">
    <property type="entry name" value="HEME OXYGENASE HI_0854-RELATED"/>
    <property type="match status" value="1"/>
</dbReference>
<dbReference type="Pfam" id="PF01243">
    <property type="entry name" value="PNPOx_N"/>
    <property type="match status" value="1"/>
</dbReference>
<evidence type="ECO:0000313" key="4">
    <source>
        <dbReference type="Proteomes" id="UP001183414"/>
    </source>
</evidence>
<name>A0ABU2NW54_9ACTN</name>
<proteinExistence type="predicted"/>
<keyword evidence="4" id="KW-1185">Reference proteome</keyword>
<evidence type="ECO:0000313" key="3">
    <source>
        <dbReference type="EMBL" id="MDT0381215.1"/>
    </source>
</evidence>
<dbReference type="EC" id="1.-.-.-" evidence="3"/>
<protein>
    <submittedName>
        <fullName evidence="3">PPOX class F420-dependent oxidoreductase</fullName>
        <ecNumber evidence="3">1.-.-.-</ecNumber>
    </submittedName>
</protein>
<dbReference type="RefSeq" id="WP_311674895.1">
    <property type="nucleotide sequence ID" value="NZ_JAVREQ010000020.1"/>
</dbReference>
<dbReference type="GO" id="GO:0016491">
    <property type="term" value="F:oxidoreductase activity"/>
    <property type="evidence" value="ECO:0007669"/>
    <property type="project" value="UniProtKB-KW"/>
</dbReference>
<dbReference type="NCBIfam" id="TIGR03666">
    <property type="entry name" value="Rv2061_F420"/>
    <property type="match status" value="1"/>
</dbReference>
<dbReference type="PANTHER" id="PTHR35176:SF11">
    <property type="entry name" value="PYRIDOXAMINE 5'-PHOSPHATE OXIDASE FAMILY PROTEIN"/>
    <property type="match status" value="1"/>
</dbReference>
<evidence type="ECO:0000256" key="1">
    <source>
        <dbReference type="ARBA" id="ARBA00023002"/>
    </source>
</evidence>
<evidence type="ECO:0000259" key="2">
    <source>
        <dbReference type="Pfam" id="PF01243"/>
    </source>
</evidence>
<comment type="caution">
    <text evidence="3">The sequence shown here is derived from an EMBL/GenBank/DDBJ whole genome shotgun (WGS) entry which is preliminary data.</text>
</comment>